<gene>
    <name evidence="5" type="ORF">ACI2I3_08385</name>
</gene>
<comment type="caution">
    <text evidence="5">The sequence shown here is derived from an EMBL/GenBank/DDBJ whole genome shotgun (WGS) entry which is preliminary data.</text>
</comment>
<keyword evidence="2 4" id="KW-0808">Transferase</keyword>
<evidence type="ECO:0000256" key="2">
    <source>
        <dbReference type="ARBA" id="ARBA00022679"/>
    </source>
</evidence>
<dbReference type="Gene3D" id="3.90.1510.10">
    <property type="entry name" value="Glycerate kinase, domain 2"/>
    <property type="match status" value="1"/>
</dbReference>
<keyword evidence="3 4" id="KW-0418">Kinase</keyword>
<evidence type="ECO:0000313" key="6">
    <source>
        <dbReference type="Proteomes" id="UP001620234"/>
    </source>
</evidence>
<keyword evidence="6" id="KW-1185">Reference proteome</keyword>
<dbReference type="EMBL" id="JBJDPD010000014">
    <property type="protein sequence ID" value="MFK4001349.1"/>
    <property type="molecule type" value="Genomic_DNA"/>
</dbReference>
<dbReference type="SUPFAM" id="SSF110738">
    <property type="entry name" value="Glycerate kinase I"/>
    <property type="match status" value="1"/>
</dbReference>
<dbReference type="InterPro" id="IPR036129">
    <property type="entry name" value="Glycerate_kinase_sf"/>
</dbReference>
<dbReference type="GO" id="GO:0016301">
    <property type="term" value="F:kinase activity"/>
    <property type="evidence" value="ECO:0007669"/>
    <property type="project" value="UniProtKB-KW"/>
</dbReference>
<comment type="similarity">
    <text evidence="1 4">Belongs to the glycerate kinase type-1 family.</text>
</comment>
<name>A0ABW8L8W3_9GAMM</name>
<accession>A0ABW8L8W3</accession>
<dbReference type="InterPro" id="IPR018193">
    <property type="entry name" value="Glyc_kinase_flavodox-like_fold"/>
</dbReference>
<reference evidence="5 6" key="1">
    <citation type="submission" date="2024-11" db="EMBL/GenBank/DDBJ databases">
        <title>The Natural Products Discovery Center: Release of the First 8490 Sequenced Strains for Exploring Actinobacteria Biosynthetic Diversity.</title>
        <authorList>
            <person name="Kalkreuter E."/>
            <person name="Kautsar S.A."/>
            <person name="Yang D."/>
            <person name="Bader C.D."/>
            <person name="Teijaro C.N."/>
            <person name="Fluegel L."/>
            <person name="Davis C.M."/>
            <person name="Simpson J.R."/>
            <person name="Lauterbach L."/>
            <person name="Steele A.D."/>
            <person name="Gui C."/>
            <person name="Meng S."/>
            <person name="Li G."/>
            <person name="Viehrig K."/>
            <person name="Ye F."/>
            <person name="Su P."/>
            <person name="Kiefer A.F."/>
            <person name="Nichols A."/>
            <person name="Cepeda A.J."/>
            <person name="Yan W."/>
            <person name="Fan B."/>
            <person name="Jiang Y."/>
            <person name="Adhikari A."/>
            <person name="Zheng C.-J."/>
            <person name="Schuster L."/>
            <person name="Cowan T.M."/>
            <person name="Smanski M.J."/>
            <person name="Chevrette M.G."/>
            <person name="De Carvalho L.P.S."/>
            <person name="Shen B."/>
        </authorList>
    </citation>
    <scope>NUCLEOTIDE SEQUENCE [LARGE SCALE GENOMIC DNA]</scope>
    <source>
        <strain evidence="5 6">NPDC077433</strain>
    </source>
</reference>
<sequence>MKILIAPDSFKESLEALDVCHAIQSGFSQVFPNADYTLLPMADGGEGTSAVLSYVLGGRWKEVSVHDPLMRPITAKYLLLPDATAVIEIAQACGLHLLTEAERNPVVASSYGVGELIADALGEGVKRIIIGLGGSATNDAGLGMLMALGMTFHDVNDSLLTHGGGALASLHRLDSTNLHTKVRETVFEVACDVTNPLCGLLGASAVFGPQKGACPQQVADLDKALSHFAATCAQHGYPECQEVAGAGAAGGLGYALMSFCNAQLKSGFDTVAEVASLSEHIADADLVITGEGKLDVQTAMGKVAGGISQLAKATHTPVIAICGSVDGLKPTQTNQFDVIMPSIQKIDSIDNVLRTAYHNIETTAVNIAASIKLGQNLK</sequence>
<dbReference type="NCBIfam" id="TIGR00045">
    <property type="entry name" value="glycerate kinase"/>
    <property type="match status" value="1"/>
</dbReference>
<dbReference type="InterPro" id="IPR004381">
    <property type="entry name" value="Glycerate_kinase"/>
</dbReference>
<evidence type="ECO:0000256" key="3">
    <source>
        <dbReference type="ARBA" id="ARBA00022777"/>
    </source>
</evidence>
<evidence type="ECO:0000313" key="5">
    <source>
        <dbReference type="EMBL" id="MFK4001349.1"/>
    </source>
</evidence>
<dbReference type="Proteomes" id="UP001620234">
    <property type="component" value="Unassembled WGS sequence"/>
</dbReference>
<dbReference type="InterPro" id="IPR018197">
    <property type="entry name" value="Glycerate_kinase_RE-like"/>
</dbReference>
<protein>
    <submittedName>
        <fullName evidence="5">Glycerate kinase</fullName>
    </submittedName>
</protein>
<dbReference type="Gene3D" id="3.40.50.10350">
    <property type="entry name" value="Glycerate kinase, domain 1"/>
    <property type="match status" value="1"/>
</dbReference>
<organism evidence="5 6">
    <name type="scientific">Psychrobacter namhaensis</name>
    <dbReference type="NCBI Taxonomy" id="292734"/>
    <lineage>
        <taxon>Bacteria</taxon>
        <taxon>Pseudomonadati</taxon>
        <taxon>Pseudomonadota</taxon>
        <taxon>Gammaproteobacteria</taxon>
        <taxon>Moraxellales</taxon>
        <taxon>Moraxellaceae</taxon>
        <taxon>Psychrobacter</taxon>
    </lineage>
</organism>
<dbReference type="RefSeq" id="WP_193006181.1">
    <property type="nucleotide sequence ID" value="NZ_CAJHAK010000004.1"/>
</dbReference>
<dbReference type="PANTHER" id="PTHR21599:SF0">
    <property type="entry name" value="GLYCERATE KINASE"/>
    <property type="match status" value="1"/>
</dbReference>
<evidence type="ECO:0000256" key="1">
    <source>
        <dbReference type="ARBA" id="ARBA00006284"/>
    </source>
</evidence>
<dbReference type="Pfam" id="PF02595">
    <property type="entry name" value="Gly_kinase"/>
    <property type="match status" value="1"/>
</dbReference>
<evidence type="ECO:0000256" key="4">
    <source>
        <dbReference type="PIRNR" id="PIRNR006078"/>
    </source>
</evidence>
<dbReference type="PANTHER" id="PTHR21599">
    <property type="entry name" value="GLYCERATE KINASE"/>
    <property type="match status" value="1"/>
</dbReference>
<dbReference type="PIRSF" id="PIRSF006078">
    <property type="entry name" value="GlxK"/>
    <property type="match status" value="1"/>
</dbReference>
<proteinExistence type="inferred from homology"/>